<dbReference type="SMART" id="SM00421">
    <property type="entry name" value="HTH_LUXR"/>
    <property type="match status" value="1"/>
</dbReference>
<evidence type="ECO:0000313" key="6">
    <source>
        <dbReference type="Proteomes" id="UP000094580"/>
    </source>
</evidence>
<protein>
    <submittedName>
        <fullName evidence="5">Helix-turn-helix transcriptional regulator</fullName>
    </submittedName>
</protein>
<dbReference type="SUPFAM" id="SSF46894">
    <property type="entry name" value="C-terminal effector domain of the bipartite response regulators"/>
    <property type="match status" value="1"/>
</dbReference>
<dbReference type="CDD" id="cd06170">
    <property type="entry name" value="LuxR_C_like"/>
    <property type="match status" value="1"/>
</dbReference>
<evidence type="ECO:0000259" key="4">
    <source>
        <dbReference type="PROSITE" id="PS50043"/>
    </source>
</evidence>
<reference evidence="5 6" key="1">
    <citation type="submission" date="2016-07" db="EMBL/GenBank/DDBJ databases">
        <authorList>
            <person name="Townsley L."/>
            <person name="Shank E.A."/>
        </authorList>
    </citation>
    <scope>NUCLEOTIDE SEQUENCE [LARGE SCALE GENOMIC DNA]</scope>
    <source>
        <strain evidence="5 6">CH01</strain>
    </source>
</reference>
<proteinExistence type="predicted"/>
<keyword evidence="1" id="KW-0805">Transcription regulation</keyword>
<name>A0ABX2ZWR1_9BACI</name>
<evidence type="ECO:0000256" key="2">
    <source>
        <dbReference type="ARBA" id="ARBA00023125"/>
    </source>
</evidence>
<dbReference type="Proteomes" id="UP000094580">
    <property type="component" value="Unassembled WGS sequence"/>
</dbReference>
<keyword evidence="3" id="KW-0804">Transcription</keyword>
<organism evidence="5 6">
    <name type="scientific">Gottfriedia luciferensis</name>
    <dbReference type="NCBI Taxonomy" id="178774"/>
    <lineage>
        <taxon>Bacteria</taxon>
        <taxon>Bacillati</taxon>
        <taxon>Bacillota</taxon>
        <taxon>Bacilli</taxon>
        <taxon>Bacillales</taxon>
        <taxon>Bacillaceae</taxon>
        <taxon>Gottfriedia</taxon>
    </lineage>
</organism>
<keyword evidence="2" id="KW-0238">DNA-binding</keyword>
<dbReference type="Pfam" id="PF00196">
    <property type="entry name" value="GerE"/>
    <property type="match status" value="1"/>
</dbReference>
<evidence type="ECO:0000256" key="1">
    <source>
        <dbReference type="ARBA" id="ARBA00023015"/>
    </source>
</evidence>
<dbReference type="Gene3D" id="1.10.10.10">
    <property type="entry name" value="Winged helix-like DNA-binding domain superfamily/Winged helix DNA-binding domain"/>
    <property type="match status" value="1"/>
</dbReference>
<feature type="domain" description="HTH luxR-type" evidence="4">
    <location>
        <begin position="139"/>
        <end position="204"/>
    </location>
</feature>
<dbReference type="PRINTS" id="PR00038">
    <property type="entry name" value="HTHLUXR"/>
</dbReference>
<dbReference type="InterPro" id="IPR000792">
    <property type="entry name" value="Tscrpt_reg_LuxR_C"/>
</dbReference>
<dbReference type="InterPro" id="IPR016032">
    <property type="entry name" value="Sig_transdc_resp-reg_C-effctor"/>
</dbReference>
<comment type="caution">
    <text evidence="5">The sequence shown here is derived from an EMBL/GenBank/DDBJ whole genome shotgun (WGS) entry which is preliminary data.</text>
</comment>
<evidence type="ECO:0000256" key="3">
    <source>
        <dbReference type="ARBA" id="ARBA00023163"/>
    </source>
</evidence>
<dbReference type="EMBL" id="MDKC01000001">
    <property type="protein sequence ID" value="ODG93988.1"/>
    <property type="molecule type" value="Genomic_DNA"/>
</dbReference>
<sequence>MASDQYGTIPLPVRNAYLFRYSPFGFLGEGIILITNDGLTHIREIRDDIRSLPIIFTAICERKAKFCSGIEYLKQTSSKYIFPSSVNSMIAVPICFGSVVVGYICSTEFKDHLKMDDKLLSSFTYYGKLIGKFLENTTGAYDSIILSKRELEVMKRIAWGESTNEMADSMNISELTVKQYVKSAIKKLGANNRSHAVGELIRKGIIS</sequence>
<accession>A0ABX2ZWR1</accession>
<keyword evidence="6" id="KW-1185">Reference proteome</keyword>
<dbReference type="PANTHER" id="PTHR44688:SF16">
    <property type="entry name" value="DNA-BINDING TRANSCRIPTIONAL ACTIVATOR DEVR_DOSR"/>
    <property type="match status" value="1"/>
</dbReference>
<evidence type="ECO:0000313" key="5">
    <source>
        <dbReference type="EMBL" id="ODG93988.1"/>
    </source>
</evidence>
<dbReference type="PROSITE" id="PS50043">
    <property type="entry name" value="HTH_LUXR_2"/>
    <property type="match status" value="1"/>
</dbReference>
<dbReference type="PANTHER" id="PTHR44688">
    <property type="entry name" value="DNA-BINDING TRANSCRIPTIONAL ACTIVATOR DEVR_DOSR"/>
    <property type="match status" value="1"/>
</dbReference>
<gene>
    <name evidence="5" type="ORF">BED47_02115</name>
</gene>
<dbReference type="InterPro" id="IPR036388">
    <property type="entry name" value="WH-like_DNA-bd_sf"/>
</dbReference>